<protein>
    <submittedName>
        <fullName evidence="6">AsnC family transcriptional regulator</fullName>
    </submittedName>
</protein>
<dbReference type="GO" id="GO:0043200">
    <property type="term" value="P:response to amino acid"/>
    <property type="evidence" value="ECO:0007669"/>
    <property type="project" value="TreeGrafter"/>
</dbReference>
<comment type="caution">
    <text evidence="6">The sequence shown here is derived from an EMBL/GenBank/DDBJ whole genome shotgun (WGS) entry which is preliminary data.</text>
</comment>
<dbReference type="InterPro" id="IPR036390">
    <property type="entry name" value="WH_DNA-bd_sf"/>
</dbReference>
<dbReference type="Pfam" id="PF01037">
    <property type="entry name" value="AsnC_trans_reg"/>
    <property type="match status" value="1"/>
</dbReference>
<dbReference type="SUPFAM" id="SSF46785">
    <property type="entry name" value="Winged helix' DNA-binding domain"/>
    <property type="match status" value="2"/>
</dbReference>
<keyword evidence="7" id="KW-1185">Reference proteome</keyword>
<dbReference type="SMART" id="SM00344">
    <property type="entry name" value="HTH_ASNC"/>
    <property type="match status" value="2"/>
</dbReference>
<feature type="compositionally biased region" description="Low complexity" evidence="4">
    <location>
        <begin position="184"/>
        <end position="193"/>
    </location>
</feature>
<reference evidence="6" key="1">
    <citation type="submission" date="2021-01" db="EMBL/GenBank/DDBJ databases">
        <title>Whole genome shotgun sequence of Dactylosporangium siamense NBRC 106093.</title>
        <authorList>
            <person name="Komaki H."/>
            <person name="Tamura T."/>
        </authorList>
    </citation>
    <scope>NUCLEOTIDE SEQUENCE</scope>
    <source>
        <strain evidence="6">NBRC 106093</strain>
    </source>
</reference>
<dbReference type="SUPFAM" id="SSF54909">
    <property type="entry name" value="Dimeric alpha+beta barrel"/>
    <property type="match status" value="1"/>
</dbReference>
<evidence type="ECO:0000256" key="1">
    <source>
        <dbReference type="ARBA" id="ARBA00023015"/>
    </source>
</evidence>
<dbReference type="PROSITE" id="PS50956">
    <property type="entry name" value="HTH_ASNC_2"/>
    <property type="match status" value="1"/>
</dbReference>
<evidence type="ECO:0000313" key="6">
    <source>
        <dbReference type="EMBL" id="GIG45265.1"/>
    </source>
</evidence>
<sequence>MDPLTLDELDRQLVHALQVDGRAPFSRIAAVLGASDRTIARRYRRLRAAGALRVVGLPDAAALGHVDWLVRMRCSPDSAMPVAAALARRADTSWVQLVSGGTEITCITRTRSQSADGELLLQKLPRTPRITVLSAHCILRGVAGLHGWPGRTAALSADQIAALRQPPAGPDAPEASDPDGPEVAGSAAPRAAAVPPPTAADNGLLAALAKDGRASLTALAAATGWSETTVRRRLDELDRGTVLYFDVEIEPHLFGYTAEAMMWLTVAPATLTATTRALATHPQIAYAAATTGPANVSASVICRDLNELYEYIAGDIGSLPGVTSVETAPVVRRVKGGGTLLIP</sequence>
<evidence type="ECO:0000259" key="5">
    <source>
        <dbReference type="PROSITE" id="PS50956"/>
    </source>
</evidence>
<dbReference type="InterPro" id="IPR036388">
    <property type="entry name" value="WH-like_DNA-bd_sf"/>
</dbReference>
<dbReference type="Gene3D" id="1.10.10.10">
    <property type="entry name" value="Winged helix-like DNA-binding domain superfamily/Winged helix DNA-binding domain"/>
    <property type="match status" value="2"/>
</dbReference>
<feature type="domain" description="HTH asnC-type" evidence="5">
    <location>
        <begin position="6"/>
        <end position="66"/>
    </location>
</feature>
<proteinExistence type="predicted"/>
<dbReference type="Gene3D" id="3.30.70.920">
    <property type="match status" value="1"/>
</dbReference>
<dbReference type="InterPro" id="IPR019888">
    <property type="entry name" value="Tscrpt_reg_AsnC-like"/>
</dbReference>
<dbReference type="GO" id="GO:0043565">
    <property type="term" value="F:sequence-specific DNA binding"/>
    <property type="evidence" value="ECO:0007669"/>
    <property type="project" value="InterPro"/>
</dbReference>
<name>A0A919UB25_9ACTN</name>
<dbReference type="PRINTS" id="PR00033">
    <property type="entry name" value="HTHASNC"/>
</dbReference>
<dbReference type="InterPro" id="IPR019887">
    <property type="entry name" value="Tscrpt_reg_AsnC/Lrp_C"/>
</dbReference>
<dbReference type="AlphaFoldDB" id="A0A919UB25"/>
<evidence type="ECO:0000256" key="4">
    <source>
        <dbReference type="SAM" id="MobiDB-lite"/>
    </source>
</evidence>
<keyword evidence="2" id="KW-0238">DNA-binding</keyword>
<evidence type="ECO:0000256" key="3">
    <source>
        <dbReference type="ARBA" id="ARBA00023163"/>
    </source>
</evidence>
<feature type="region of interest" description="Disordered" evidence="4">
    <location>
        <begin position="164"/>
        <end position="196"/>
    </location>
</feature>
<organism evidence="6 7">
    <name type="scientific">Dactylosporangium siamense</name>
    <dbReference type="NCBI Taxonomy" id="685454"/>
    <lineage>
        <taxon>Bacteria</taxon>
        <taxon>Bacillati</taxon>
        <taxon>Actinomycetota</taxon>
        <taxon>Actinomycetes</taxon>
        <taxon>Micromonosporales</taxon>
        <taxon>Micromonosporaceae</taxon>
        <taxon>Dactylosporangium</taxon>
    </lineage>
</organism>
<dbReference type="Proteomes" id="UP000660611">
    <property type="component" value="Unassembled WGS sequence"/>
</dbReference>
<dbReference type="Pfam" id="PF13404">
    <property type="entry name" value="HTH_AsnC-type"/>
    <property type="match status" value="2"/>
</dbReference>
<dbReference type="RefSeq" id="WP_203847057.1">
    <property type="nucleotide sequence ID" value="NZ_BAAAVW010000009.1"/>
</dbReference>
<evidence type="ECO:0000256" key="2">
    <source>
        <dbReference type="ARBA" id="ARBA00023125"/>
    </source>
</evidence>
<dbReference type="PANTHER" id="PTHR30154">
    <property type="entry name" value="LEUCINE-RESPONSIVE REGULATORY PROTEIN"/>
    <property type="match status" value="1"/>
</dbReference>
<dbReference type="InterPro" id="IPR011008">
    <property type="entry name" value="Dimeric_a/b-barrel"/>
</dbReference>
<accession>A0A919UB25</accession>
<dbReference type="PANTHER" id="PTHR30154:SF34">
    <property type="entry name" value="TRANSCRIPTIONAL REGULATOR AZLB"/>
    <property type="match status" value="1"/>
</dbReference>
<dbReference type="GO" id="GO:0005829">
    <property type="term" value="C:cytosol"/>
    <property type="evidence" value="ECO:0007669"/>
    <property type="project" value="TreeGrafter"/>
</dbReference>
<keyword evidence="1" id="KW-0805">Transcription regulation</keyword>
<evidence type="ECO:0000313" key="7">
    <source>
        <dbReference type="Proteomes" id="UP000660611"/>
    </source>
</evidence>
<dbReference type="InterPro" id="IPR000485">
    <property type="entry name" value="AsnC-type_HTH_dom"/>
</dbReference>
<gene>
    <name evidence="6" type="primary">asnC_2</name>
    <name evidence="6" type="ORF">Dsi01nite_033060</name>
</gene>
<dbReference type="EMBL" id="BONQ01000050">
    <property type="protein sequence ID" value="GIG45265.1"/>
    <property type="molecule type" value="Genomic_DNA"/>
</dbReference>
<keyword evidence="3" id="KW-0804">Transcription</keyword>